<evidence type="ECO:0000313" key="2">
    <source>
        <dbReference type="Proteomes" id="UP000605253"/>
    </source>
</evidence>
<dbReference type="FunFam" id="3.40.50.150:FF:000554">
    <property type="entry name" value="Cation-transporting ATPase"/>
    <property type="match status" value="1"/>
</dbReference>
<comment type="caution">
    <text evidence="1">The sequence shown here is derived from an EMBL/GenBank/DDBJ whole genome shotgun (WGS) entry which is preliminary data.</text>
</comment>
<reference evidence="1" key="2">
    <citation type="submission" date="2020-09" db="EMBL/GenBank/DDBJ databases">
        <authorList>
            <person name="Sun Q."/>
            <person name="Zhou Y."/>
        </authorList>
    </citation>
    <scope>NUCLEOTIDE SEQUENCE</scope>
    <source>
        <strain evidence="1">CGMCC 1.12181</strain>
    </source>
</reference>
<name>A0A917FU79_9GAMM</name>
<dbReference type="EMBL" id="BMEO01000015">
    <property type="protein sequence ID" value="GGG01824.1"/>
    <property type="molecule type" value="Genomic_DNA"/>
</dbReference>
<accession>A0A917FU79</accession>
<dbReference type="RefSeq" id="WP_229728345.1">
    <property type="nucleotide sequence ID" value="NZ_BAABJF010000028.1"/>
</dbReference>
<protein>
    <submittedName>
        <fullName evidence="1">Cyclopropane-fatty-acyl-phospholipid synthase</fullName>
    </submittedName>
</protein>
<dbReference type="Proteomes" id="UP000605253">
    <property type="component" value="Unassembled WGS sequence"/>
</dbReference>
<organism evidence="1 2">
    <name type="scientific">Marinicella pacifica</name>
    <dbReference type="NCBI Taxonomy" id="1171543"/>
    <lineage>
        <taxon>Bacteria</taxon>
        <taxon>Pseudomonadati</taxon>
        <taxon>Pseudomonadota</taxon>
        <taxon>Gammaproteobacteria</taxon>
        <taxon>Lysobacterales</taxon>
        <taxon>Marinicellaceae</taxon>
        <taxon>Marinicella</taxon>
    </lineage>
</organism>
<dbReference type="PANTHER" id="PTHR43832">
    <property type="match status" value="1"/>
</dbReference>
<reference evidence="1" key="1">
    <citation type="journal article" date="2014" name="Int. J. Syst. Evol. Microbiol.">
        <title>Complete genome sequence of Corynebacterium casei LMG S-19264T (=DSM 44701T), isolated from a smear-ripened cheese.</title>
        <authorList>
            <consortium name="US DOE Joint Genome Institute (JGI-PGF)"/>
            <person name="Walter F."/>
            <person name="Albersmeier A."/>
            <person name="Kalinowski J."/>
            <person name="Ruckert C."/>
        </authorList>
    </citation>
    <scope>NUCLEOTIDE SEQUENCE</scope>
    <source>
        <strain evidence="1">CGMCC 1.12181</strain>
    </source>
</reference>
<dbReference type="CDD" id="cd02440">
    <property type="entry name" value="AdoMet_MTases"/>
    <property type="match status" value="1"/>
</dbReference>
<gene>
    <name evidence="1" type="primary">cfa</name>
    <name evidence="1" type="ORF">GCM10011365_23750</name>
</gene>
<keyword evidence="2" id="KW-1185">Reference proteome</keyword>
<dbReference type="SUPFAM" id="SSF53335">
    <property type="entry name" value="S-adenosyl-L-methionine-dependent methyltransferases"/>
    <property type="match status" value="1"/>
</dbReference>
<dbReference type="PANTHER" id="PTHR43832:SF1">
    <property type="entry name" value="S-ADENOSYL-L-METHIONINE-DEPENDENT METHYLTRANSFERASES SUPERFAMILY PROTEIN"/>
    <property type="match status" value="1"/>
</dbReference>
<dbReference type="AlphaFoldDB" id="A0A917FU79"/>
<dbReference type="InterPro" id="IPR029063">
    <property type="entry name" value="SAM-dependent_MTases_sf"/>
</dbReference>
<proteinExistence type="predicted"/>
<evidence type="ECO:0000313" key="1">
    <source>
        <dbReference type="EMBL" id="GGG01824.1"/>
    </source>
</evidence>
<sequence length="344" mass="40704">MISNAINWVERGLVPDFMIRAGIRHLIKKRLKEEHAFNPGQASKRFHEFLDELKKTAMAIDTDKANEQHYEVDAEFYRWVLGDYAKYSSAYYQPGDDLSTAERRMLDLYIERAQLADGQHILELGCGWGSLTLFMAEQFPEARITGVSNSHSQRKYIMGQAQERGLTNVEIITCDINELSLEQQFDRIISIEMFEHIRNYQQLLANCSSWLKPDGLMFVHIFCHRFLMYPYEVRGEDDWMSKYFFSGGQMPAQDTFLFFQDDMTVKQRWLLSGQHYEKTSNDWLANMDRYKAEIMPVLQRVYGDDATLWWQRWRIFFMSCAELFGYDKGNQWLVGHYLWSPKNK</sequence>
<dbReference type="Gene3D" id="3.40.50.150">
    <property type="entry name" value="Vaccinia Virus protein VP39"/>
    <property type="match status" value="1"/>
</dbReference>
<dbReference type="Pfam" id="PF02353">
    <property type="entry name" value="CMAS"/>
    <property type="match status" value="1"/>
</dbReference>